<evidence type="ECO:0000256" key="4">
    <source>
        <dbReference type="ARBA" id="ARBA00022600"/>
    </source>
</evidence>
<gene>
    <name evidence="12" type="ORF">MEDL_4347</name>
</gene>
<dbReference type="Gene3D" id="3.30.200.20">
    <property type="entry name" value="Phosphorylase Kinase, domain 1"/>
    <property type="match status" value="1"/>
</dbReference>
<keyword evidence="6" id="KW-0547">Nucleotide-binding</keyword>
<name>A0A8S3Q138_MYTED</name>
<dbReference type="GO" id="GO:0005516">
    <property type="term" value="F:calmodulin binding"/>
    <property type="evidence" value="ECO:0007669"/>
    <property type="project" value="InterPro"/>
</dbReference>
<dbReference type="FunFam" id="1.10.510.10:FF:000571">
    <property type="entry name" value="Maternal embryonic leucine zipper kinase"/>
    <property type="match status" value="1"/>
</dbReference>
<comment type="catalytic activity">
    <reaction evidence="1">
        <text>2 ATP + phosphorylase b = 2 ADP + phosphorylase a.</text>
        <dbReference type="EC" id="2.7.11.19"/>
    </reaction>
</comment>
<dbReference type="FunFam" id="3.30.200.20:FF:000138">
    <property type="entry name" value="Phosphorylase b kinase gamma catalytic chain, liver/testis"/>
    <property type="match status" value="1"/>
</dbReference>
<dbReference type="OrthoDB" id="419455at2759"/>
<evidence type="ECO:0000256" key="6">
    <source>
        <dbReference type="ARBA" id="ARBA00022741"/>
    </source>
</evidence>
<sequence>MGKQSVKATDTIQTHKLSNGHISVPKELRQLLETKDKVYDQYSKEFTTSQGTSQFRLEEICGVGISSIVRRCVSKDTGQEYAVKIIDISGEKAEDFHADQTKLETIREINILKMCDGHPNIINLHDSFQTPTFIFLVFELCKQGELFDYLTQVVTLSEKRTRIIMKQLLEAVEFIHNKNIVHRDLKPENILLDDNLNIKLSDFGFATVLGPEEELTELCGTPGYLAPEVLAVSMYENVPGYRLEVDMWAIGVIMYTLLCGAPPFWHRKQMQMLRMIMEAKYSFGTPEWDDISQPPKDLLKPEKQFYPRKVFKAAVICVNFFYRLRFYFNNPPPISREVIKSNPYSVKIFRKHIDACAFKMYGHWVKRGDNQNRAALFEHAPRDDWKNVSVNTKTQLIGIKSDL</sequence>
<dbReference type="SMART" id="SM00220">
    <property type="entry name" value="S_TKc"/>
    <property type="match status" value="1"/>
</dbReference>
<keyword evidence="13" id="KW-1185">Reference proteome</keyword>
<dbReference type="InterPro" id="IPR002291">
    <property type="entry name" value="Phosph_kin_gamma"/>
</dbReference>
<keyword evidence="4" id="KW-0321">Glycogen metabolism</keyword>
<dbReference type="PROSITE" id="PS00108">
    <property type="entry name" value="PROTEIN_KINASE_ST"/>
    <property type="match status" value="1"/>
</dbReference>
<keyword evidence="8" id="KW-0067">ATP-binding</keyword>
<dbReference type="InterPro" id="IPR000719">
    <property type="entry name" value="Prot_kinase_dom"/>
</dbReference>
<evidence type="ECO:0000256" key="1">
    <source>
        <dbReference type="ARBA" id="ARBA00001674"/>
    </source>
</evidence>
<dbReference type="Proteomes" id="UP000683360">
    <property type="component" value="Unassembled WGS sequence"/>
</dbReference>
<proteinExistence type="predicted"/>
<evidence type="ECO:0000256" key="5">
    <source>
        <dbReference type="ARBA" id="ARBA00022679"/>
    </source>
</evidence>
<dbReference type="SUPFAM" id="SSF56112">
    <property type="entry name" value="Protein kinase-like (PK-like)"/>
    <property type="match status" value="1"/>
</dbReference>
<evidence type="ECO:0000256" key="10">
    <source>
        <dbReference type="ARBA" id="ARBA00025890"/>
    </source>
</evidence>
<evidence type="ECO:0000256" key="2">
    <source>
        <dbReference type="ARBA" id="ARBA00012432"/>
    </source>
</evidence>
<dbReference type="GO" id="GO:0004689">
    <property type="term" value="F:phosphorylase kinase activity"/>
    <property type="evidence" value="ECO:0007669"/>
    <property type="project" value="UniProtKB-EC"/>
</dbReference>
<protein>
    <recommendedName>
        <fullName evidence="2">phosphorylase kinase</fullName>
        <ecNumber evidence="2">2.7.11.19</ecNumber>
    </recommendedName>
</protein>
<keyword evidence="3" id="KW-0723">Serine/threonine-protein kinase</keyword>
<evidence type="ECO:0000313" key="13">
    <source>
        <dbReference type="Proteomes" id="UP000683360"/>
    </source>
</evidence>
<accession>A0A8S3Q138</accession>
<comment type="subunit">
    <text evidence="10">Hexadecamer of 4 heterotetramers, each composed of alpha, beta, gamma, and delta subunits. Alpha (PHKA1 or PHKA2) and beta (PHKB) are regulatory subunits, gamma (PHKG1 or PHKG2) is the catalytic subunit, and delta is calmodulin.</text>
</comment>
<organism evidence="12 13">
    <name type="scientific">Mytilus edulis</name>
    <name type="common">Blue mussel</name>
    <dbReference type="NCBI Taxonomy" id="6550"/>
    <lineage>
        <taxon>Eukaryota</taxon>
        <taxon>Metazoa</taxon>
        <taxon>Spiralia</taxon>
        <taxon>Lophotrochozoa</taxon>
        <taxon>Mollusca</taxon>
        <taxon>Bivalvia</taxon>
        <taxon>Autobranchia</taxon>
        <taxon>Pteriomorphia</taxon>
        <taxon>Mytilida</taxon>
        <taxon>Mytiloidea</taxon>
        <taxon>Mytilidae</taxon>
        <taxon>Mytilinae</taxon>
        <taxon>Mytilus</taxon>
    </lineage>
</organism>
<dbReference type="GO" id="GO:0005964">
    <property type="term" value="C:phosphorylase kinase complex"/>
    <property type="evidence" value="ECO:0007669"/>
    <property type="project" value="InterPro"/>
</dbReference>
<evidence type="ECO:0000256" key="7">
    <source>
        <dbReference type="ARBA" id="ARBA00022777"/>
    </source>
</evidence>
<dbReference type="PRINTS" id="PR01049">
    <property type="entry name" value="PHOSPHBKNASE"/>
</dbReference>
<dbReference type="EMBL" id="CAJPWZ010000281">
    <property type="protein sequence ID" value="CAG2188967.1"/>
    <property type="molecule type" value="Genomic_DNA"/>
</dbReference>
<evidence type="ECO:0000259" key="11">
    <source>
        <dbReference type="PROSITE" id="PS50011"/>
    </source>
</evidence>
<dbReference type="PANTHER" id="PTHR24347">
    <property type="entry name" value="SERINE/THREONINE-PROTEIN KINASE"/>
    <property type="match status" value="1"/>
</dbReference>
<dbReference type="EC" id="2.7.11.19" evidence="2"/>
<evidence type="ECO:0000256" key="3">
    <source>
        <dbReference type="ARBA" id="ARBA00022527"/>
    </source>
</evidence>
<dbReference type="GO" id="GO:0005524">
    <property type="term" value="F:ATP binding"/>
    <property type="evidence" value="ECO:0007669"/>
    <property type="project" value="UniProtKB-KW"/>
</dbReference>
<dbReference type="Gene3D" id="1.10.510.10">
    <property type="entry name" value="Transferase(Phosphotransferase) domain 1"/>
    <property type="match status" value="1"/>
</dbReference>
<dbReference type="AlphaFoldDB" id="A0A8S3Q138"/>
<evidence type="ECO:0000256" key="9">
    <source>
        <dbReference type="ARBA" id="ARBA00023277"/>
    </source>
</evidence>
<evidence type="ECO:0000313" key="12">
    <source>
        <dbReference type="EMBL" id="CAG2188967.1"/>
    </source>
</evidence>
<comment type="caution">
    <text evidence="12">The sequence shown here is derived from an EMBL/GenBank/DDBJ whole genome shotgun (WGS) entry which is preliminary data.</text>
</comment>
<dbReference type="GO" id="GO:0005977">
    <property type="term" value="P:glycogen metabolic process"/>
    <property type="evidence" value="ECO:0007669"/>
    <property type="project" value="UniProtKB-KW"/>
</dbReference>
<dbReference type="PROSITE" id="PS50011">
    <property type="entry name" value="PROTEIN_KINASE_DOM"/>
    <property type="match status" value="1"/>
</dbReference>
<keyword evidence="5 12" id="KW-0808">Transferase</keyword>
<dbReference type="Pfam" id="PF00069">
    <property type="entry name" value="Pkinase"/>
    <property type="match status" value="1"/>
</dbReference>
<evidence type="ECO:0000256" key="8">
    <source>
        <dbReference type="ARBA" id="ARBA00022840"/>
    </source>
</evidence>
<keyword evidence="9" id="KW-0119">Carbohydrate metabolism</keyword>
<dbReference type="SMR" id="A0A8S3Q138"/>
<keyword evidence="7" id="KW-0418">Kinase</keyword>
<dbReference type="InterPro" id="IPR008271">
    <property type="entry name" value="Ser/Thr_kinase_AS"/>
</dbReference>
<reference evidence="12" key="1">
    <citation type="submission" date="2021-03" db="EMBL/GenBank/DDBJ databases">
        <authorList>
            <person name="Bekaert M."/>
        </authorList>
    </citation>
    <scope>NUCLEOTIDE SEQUENCE</scope>
</reference>
<dbReference type="InterPro" id="IPR011009">
    <property type="entry name" value="Kinase-like_dom_sf"/>
</dbReference>
<feature type="domain" description="Protein kinase" evidence="11">
    <location>
        <begin position="55"/>
        <end position="322"/>
    </location>
</feature>